<feature type="domain" description="PDZ" evidence="5">
    <location>
        <begin position="134"/>
        <end position="214"/>
    </location>
</feature>
<dbReference type="InterPro" id="IPR036034">
    <property type="entry name" value="PDZ_sf"/>
</dbReference>
<feature type="region of interest" description="Disordered" evidence="4">
    <location>
        <begin position="476"/>
        <end position="505"/>
    </location>
</feature>
<dbReference type="CDD" id="cd06768">
    <property type="entry name" value="PDZ_NHERF-like"/>
    <property type="match status" value="3"/>
</dbReference>
<sequence>MKPTYLPLIPLLEYVSKPTPRLCFLRRDEGERYGFNLTVERGSRGHLVRKLASRGAAERSGLRDGDRVLEVNGFFVDDVSQAVMARRIRISGNQLCVLVLDQEGYERAQAQGDDLLALVKSHEMKGCKSPRLCHVTRNQSHSGLGVSFNPVEGEKGHFSVGLVHGGAAEKAGLRRGDRLVWMNGAAVSDLTHSALTKMVKKCGDHITLLVVDSETEKKYVQQKWPILPVMAVPCNLPHRARSLALALGPHGYGFLLKEGKTSSGRTVHVVQEVHDDSPAQRAGMQAGELLLEVDWESVESLAHKDVVERVQQSSPQITLTIISAQGLDFYSKLGLSPVLFCGDEAGGEQQERNTPLPSVTEETPEQVVASLCASLEDSVASLSATSEEVVDGLPAQRHCVIEKGPLGFGLDFDSVQHTSGTVVSQVTPGGPGHRAGLAEGEVVVEVNGHNVERKYLEDVLMLVKAGGKHLSLVVKNQSHHSNDQDQTCSGLESHDSEEEAGDSFL</sequence>
<evidence type="ECO:0000313" key="7">
    <source>
        <dbReference type="Proteomes" id="UP000694546"/>
    </source>
</evidence>
<dbReference type="InterPro" id="IPR001478">
    <property type="entry name" value="PDZ"/>
</dbReference>
<keyword evidence="2" id="KW-0472">Membrane</keyword>
<proteinExistence type="predicted"/>
<dbReference type="GO" id="GO:0072659">
    <property type="term" value="P:protein localization to plasma membrane"/>
    <property type="evidence" value="ECO:0007669"/>
    <property type="project" value="TreeGrafter"/>
</dbReference>
<evidence type="ECO:0000256" key="1">
    <source>
        <dbReference type="ARBA" id="ARBA00004236"/>
    </source>
</evidence>
<dbReference type="Gene3D" id="2.30.42.10">
    <property type="match status" value="4"/>
</dbReference>
<reference evidence="6" key="1">
    <citation type="submission" date="2025-08" db="UniProtKB">
        <authorList>
            <consortium name="Ensembl"/>
        </authorList>
    </citation>
    <scope>IDENTIFICATION</scope>
</reference>
<dbReference type="GO" id="GO:0043495">
    <property type="term" value="F:protein-membrane adaptor activity"/>
    <property type="evidence" value="ECO:0007669"/>
    <property type="project" value="TreeGrafter"/>
</dbReference>
<feature type="domain" description="PDZ" evidence="5">
    <location>
        <begin position="242"/>
        <end position="325"/>
    </location>
</feature>
<reference evidence="6" key="2">
    <citation type="submission" date="2025-09" db="UniProtKB">
        <authorList>
            <consortium name="Ensembl"/>
        </authorList>
    </citation>
    <scope>IDENTIFICATION</scope>
</reference>
<gene>
    <name evidence="6" type="primary">NHERF4</name>
</gene>
<evidence type="ECO:0000313" key="6">
    <source>
        <dbReference type="Ensembl" id="ENSGMOP00000019392.2"/>
    </source>
</evidence>
<dbReference type="GO" id="GO:0016324">
    <property type="term" value="C:apical plasma membrane"/>
    <property type="evidence" value="ECO:0007669"/>
    <property type="project" value="TreeGrafter"/>
</dbReference>
<feature type="compositionally biased region" description="Acidic residues" evidence="4">
    <location>
        <begin position="495"/>
        <end position="505"/>
    </location>
</feature>
<dbReference type="InterPro" id="IPR041489">
    <property type="entry name" value="PDZ_6"/>
</dbReference>
<evidence type="ECO:0000256" key="4">
    <source>
        <dbReference type="SAM" id="MobiDB-lite"/>
    </source>
</evidence>
<dbReference type="PANTHER" id="PTHR14191">
    <property type="entry name" value="PDZ DOMAIN CONTAINING PROTEIN"/>
    <property type="match status" value="1"/>
</dbReference>
<accession>A0A8C5F9L5</accession>
<feature type="domain" description="PDZ" evidence="5">
    <location>
        <begin position="402"/>
        <end position="478"/>
    </location>
</feature>
<dbReference type="GeneTree" id="ENSGT00950000182849"/>
<dbReference type="Pfam" id="PF17820">
    <property type="entry name" value="PDZ_6"/>
    <property type="match status" value="1"/>
</dbReference>
<dbReference type="OMA" id="HEELGCR"/>
<evidence type="ECO:0000256" key="3">
    <source>
        <dbReference type="ARBA" id="ARBA00022737"/>
    </source>
</evidence>
<keyword evidence="7" id="KW-1185">Reference proteome</keyword>
<dbReference type="AlphaFoldDB" id="A0A8C5F9L5"/>
<organism evidence="6 7">
    <name type="scientific">Gadus morhua</name>
    <name type="common">Atlantic cod</name>
    <dbReference type="NCBI Taxonomy" id="8049"/>
    <lineage>
        <taxon>Eukaryota</taxon>
        <taxon>Metazoa</taxon>
        <taxon>Chordata</taxon>
        <taxon>Craniata</taxon>
        <taxon>Vertebrata</taxon>
        <taxon>Euteleostomi</taxon>
        <taxon>Actinopterygii</taxon>
        <taxon>Neopterygii</taxon>
        <taxon>Teleostei</taxon>
        <taxon>Neoteleostei</taxon>
        <taxon>Acanthomorphata</taxon>
        <taxon>Zeiogadaria</taxon>
        <taxon>Gadariae</taxon>
        <taxon>Gadiformes</taxon>
        <taxon>Gadoidei</taxon>
        <taxon>Gadidae</taxon>
        <taxon>Gadus</taxon>
    </lineage>
</organism>
<dbReference type="PROSITE" id="PS50106">
    <property type="entry name" value="PDZ"/>
    <property type="match status" value="4"/>
</dbReference>
<name>A0A8C5F9L5_GADMO</name>
<dbReference type="PANTHER" id="PTHR14191:SF20">
    <property type="entry name" value="NA(+)_H(+) EXCHANGE REGULATORY COFACTOR NHE-RF4"/>
    <property type="match status" value="1"/>
</dbReference>
<dbReference type="Proteomes" id="UP000694546">
    <property type="component" value="Chromosome 7"/>
</dbReference>
<dbReference type="Pfam" id="PF00595">
    <property type="entry name" value="PDZ"/>
    <property type="match status" value="3"/>
</dbReference>
<feature type="domain" description="PDZ" evidence="5">
    <location>
        <begin position="21"/>
        <end position="103"/>
    </location>
</feature>
<dbReference type="SUPFAM" id="SSF50156">
    <property type="entry name" value="PDZ domain-like"/>
    <property type="match status" value="4"/>
</dbReference>
<dbReference type="GO" id="GO:0005102">
    <property type="term" value="F:signaling receptor binding"/>
    <property type="evidence" value="ECO:0007669"/>
    <property type="project" value="TreeGrafter"/>
</dbReference>
<dbReference type="InterPro" id="IPR051067">
    <property type="entry name" value="NHER"/>
</dbReference>
<protein>
    <submittedName>
        <fullName evidence="6">NHERF family PDZ scaffold protein 4b</fullName>
    </submittedName>
</protein>
<keyword evidence="2" id="KW-1003">Cell membrane</keyword>
<dbReference type="Ensembl" id="ENSGMOT00000019862.2">
    <property type="protein sequence ID" value="ENSGMOP00000019392.2"/>
    <property type="gene ID" value="ENSGMOG00000018003.2"/>
</dbReference>
<comment type="subcellular location">
    <subcellularLocation>
        <location evidence="1">Cell membrane</location>
    </subcellularLocation>
</comment>
<keyword evidence="3" id="KW-0677">Repeat</keyword>
<evidence type="ECO:0000256" key="2">
    <source>
        <dbReference type="ARBA" id="ARBA00022475"/>
    </source>
</evidence>
<dbReference type="SMART" id="SM00228">
    <property type="entry name" value="PDZ"/>
    <property type="match status" value="4"/>
</dbReference>
<evidence type="ECO:0000259" key="5">
    <source>
        <dbReference type="PROSITE" id="PS50106"/>
    </source>
</evidence>